<dbReference type="GO" id="GO:0009506">
    <property type="term" value="C:plasmodesma"/>
    <property type="evidence" value="ECO:0007669"/>
    <property type="project" value="UniProtKB-ARBA"/>
</dbReference>
<feature type="compositionally biased region" description="Low complexity" evidence="8">
    <location>
        <begin position="108"/>
        <end position="122"/>
    </location>
</feature>
<dbReference type="SMART" id="SM00768">
    <property type="entry name" value="X8"/>
    <property type="match status" value="1"/>
</dbReference>
<keyword evidence="12" id="KW-1185">Reference proteome</keyword>
<keyword evidence="3" id="KW-0449">Lipoprotein</keyword>
<dbReference type="FunFam" id="1.20.58.1040:FF:000001">
    <property type="entry name" value="Glucan endo-1,3-beta-glucosidase 4"/>
    <property type="match status" value="1"/>
</dbReference>
<evidence type="ECO:0000256" key="6">
    <source>
        <dbReference type="ARBA" id="ARBA00023157"/>
    </source>
</evidence>
<feature type="signal peptide" evidence="9">
    <location>
        <begin position="1"/>
        <end position="21"/>
    </location>
</feature>
<dbReference type="Gene3D" id="1.20.58.1040">
    <property type="match status" value="1"/>
</dbReference>
<keyword evidence="6" id="KW-1015">Disulfide bond</keyword>
<dbReference type="PANTHER" id="PTHR31044">
    <property type="entry name" value="BETA-1,3 GLUCANASE"/>
    <property type="match status" value="1"/>
</dbReference>
<feature type="region of interest" description="Disordered" evidence="8">
    <location>
        <begin position="95"/>
        <end position="155"/>
    </location>
</feature>
<dbReference type="InterPro" id="IPR012946">
    <property type="entry name" value="X8"/>
</dbReference>
<gene>
    <name evidence="11" type="ORF">Scep_022038</name>
</gene>
<evidence type="ECO:0000313" key="11">
    <source>
        <dbReference type="EMBL" id="KAK9105194.1"/>
    </source>
</evidence>
<dbReference type="GO" id="GO:0098552">
    <property type="term" value="C:side of membrane"/>
    <property type="evidence" value="ECO:0007669"/>
    <property type="project" value="UniProtKB-KW"/>
</dbReference>
<evidence type="ECO:0000256" key="1">
    <source>
        <dbReference type="ARBA" id="ARBA00004609"/>
    </source>
</evidence>
<evidence type="ECO:0000256" key="8">
    <source>
        <dbReference type="SAM" id="MobiDB-lite"/>
    </source>
</evidence>
<proteinExistence type="predicted"/>
<reference evidence="11 12" key="1">
    <citation type="submission" date="2024-01" db="EMBL/GenBank/DDBJ databases">
        <title>Genome assemblies of Stephania.</title>
        <authorList>
            <person name="Yang L."/>
        </authorList>
    </citation>
    <scope>NUCLEOTIDE SEQUENCE [LARGE SCALE GENOMIC DNA]</scope>
    <source>
        <strain evidence="11">JXDWG</strain>
        <tissue evidence="11">Leaf</tissue>
    </source>
</reference>
<dbReference type="PANTHER" id="PTHR31044:SF25">
    <property type="entry name" value="PLASMODESMATA CALLOSE-BINDING PROTEIN 3"/>
    <property type="match status" value="1"/>
</dbReference>
<feature type="domain" description="X8" evidence="10">
    <location>
        <begin position="22"/>
        <end position="107"/>
    </location>
</feature>
<keyword evidence="2" id="KW-1003">Cell membrane</keyword>
<comment type="caution">
    <text evidence="11">The sequence shown here is derived from an EMBL/GenBank/DDBJ whole genome shotgun (WGS) entry which is preliminary data.</text>
</comment>
<comment type="subcellular location">
    <subcellularLocation>
        <location evidence="1">Cell membrane</location>
        <topology evidence="1">Lipid-anchor</topology>
        <topology evidence="1">GPI-anchor</topology>
    </subcellularLocation>
</comment>
<keyword evidence="5" id="KW-0472">Membrane</keyword>
<name>A0AAP0I2B8_9MAGN</name>
<keyword evidence="3" id="KW-0336">GPI-anchor</keyword>
<evidence type="ECO:0000256" key="9">
    <source>
        <dbReference type="SAM" id="SignalP"/>
    </source>
</evidence>
<dbReference type="Pfam" id="PF07983">
    <property type="entry name" value="X8"/>
    <property type="match status" value="1"/>
</dbReference>
<dbReference type="GO" id="GO:0005886">
    <property type="term" value="C:plasma membrane"/>
    <property type="evidence" value="ECO:0007669"/>
    <property type="project" value="UniProtKB-SubCell"/>
</dbReference>
<evidence type="ECO:0000256" key="5">
    <source>
        <dbReference type="ARBA" id="ARBA00023136"/>
    </source>
</evidence>
<feature type="compositionally biased region" description="Gly residues" evidence="8">
    <location>
        <begin position="137"/>
        <end position="155"/>
    </location>
</feature>
<dbReference type="AlphaFoldDB" id="A0AAP0I2B8"/>
<evidence type="ECO:0000256" key="3">
    <source>
        <dbReference type="ARBA" id="ARBA00022622"/>
    </source>
</evidence>
<dbReference type="Proteomes" id="UP001419268">
    <property type="component" value="Unassembled WGS sequence"/>
</dbReference>
<evidence type="ECO:0000259" key="10">
    <source>
        <dbReference type="SMART" id="SM00768"/>
    </source>
</evidence>
<accession>A0AAP0I2B8</accession>
<evidence type="ECO:0000256" key="7">
    <source>
        <dbReference type="ARBA" id="ARBA00023180"/>
    </source>
</evidence>
<organism evidence="11 12">
    <name type="scientific">Stephania cephalantha</name>
    <dbReference type="NCBI Taxonomy" id="152367"/>
    <lineage>
        <taxon>Eukaryota</taxon>
        <taxon>Viridiplantae</taxon>
        <taxon>Streptophyta</taxon>
        <taxon>Embryophyta</taxon>
        <taxon>Tracheophyta</taxon>
        <taxon>Spermatophyta</taxon>
        <taxon>Magnoliopsida</taxon>
        <taxon>Ranunculales</taxon>
        <taxon>Menispermaceae</taxon>
        <taxon>Menispermoideae</taxon>
        <taxon>Cissampelideae</taxon>
        <taxon>Stephania</taxon>
    </lineage>
</organism>
<evidence type="ECO:0000256" key="4">
    <source>
        <dbReference type="ARBA" id="ARBA00022729"/>
    </source>
</evidence>
<keyword evidence="7" id="KW-0325">Glycoprotein</keyword>
<dbReference type="InterPro" id="IPR044788">
    <property type="entry name" value="X8_dom_prot"/>
</dbReference>
<feature type="chain" id="PRO_5043000526" description="X8 domain-containing protein" evidence="9">
    <location>
        <begin position="22"/>
        <end position="166"/>
    </location>
</feature>
<keyword evidence="4 9" id="KW-0732">Signal</keyword>
<evidence type="ECO:0000256" key="2">
    <source>
        <dbReference type="ARBA" id="ARBA00022475"/>
    </source>
</evidence>
<protein>
    <recommendedName>
        <fullName evidence="10">X8 domain-containing protein</fullName>
    </recommendedName>
</protein>
<evidence type="ECO:0000313" key="12">
    <source>
        <dbReference type="Proteomes" id="UP001419268"/>
    </source>
</evidence>
<sequence>MAPLVAFIALSILIMADQSDATYCVCRSDVSDTVLQKTLDYACGAGADCTQIIQNGPCYQPNTVRAHCSYAVNSYFQRKGQVQGSCIFSNTAMTTESDPSTGNGCVYPSSPSTSTGNNTLLPPSIPSPPGIGTTPPLGGGTGTSPTGGGTGTTPLGGGGLVFLMCG</sequence>
<dbReference type="EMBL" id="JBBNAG010000009">
    <property type="protein sequence ID" value="KAK9105194.1"/>
    <property type="molecule type" value="Genomic_DNA"/>
</dbReference>